<feature type="region of interest" description="Disordered" evidence="1">
    <location>
        <begin position="1"/>
        <end position="62"/>
    </location>
</feature>
<proteinExistence type="predicted"/>
<dbReference type="Proteomes" id="UP000774804">
    <property type="component" value="Unassembled WGS sequence"/>
</dbReference>
<reference evidence="2" key="1">
    <citation type="submission" date="2018-10" db="EMBL/GenBank/DDBJ databases">
        <title>Effector identification in a new, highly contiguous assembly of the strawberry crown rot pathogen Phytophthora cactorum.</title>
        <authorList>
            <person name="Armitage A.D."/>
            <person name="Nellist C.F."/>
            <person name="Bates H."/>
            <person name="Vickerstaff R.J."/>
            <person name="Harrison R.J."/>
        </authorList>
    </citation>
    <scope>NUCLEOTIDE SEQUENCE</scope>
    <source>
        <strain evidence="2">4032</strain>
        <strain evidence="3">P421</strain>
    </source>
</reference>
<evidence type="ECO:0000256" key="1">
    <source>
        <dbReference type="SAM" id="MobiDB-lite"/>
    </source>
</evidence>
<evidence type="ECO:0000313" key="4">
    <source>
        <dbReference type="Proteomes" id="UP000774804"/>
    </source>
</evidence>
<sequence length="62" mass="6910">MSMSVTRRLDYMDLDSPQAMPPATRADRAHPTALRSIHGELQSITNVFATPDRPPATETDRD</sequence>
<organism evidence="2 4">
    <name type="scientific">Phytophthora cactorum</name>
    <dbReference type="NCBI Taxonomy" id="29920"/>
    <lineage>
        <taxon>Eukaryota</taxon>
        <taxon>Sar</taxon>
        <taxon>Stramenopiles</taxon>
        <taxon>Oomycota</taxon>
        <taxon>Peronosporomycetes</taxon>
        <taxon>Peronosporales</taxon>
        <taxon>Peronosporaceae</taxon>
        <taxon>Phytophthora</taxon>
    </lineage>
</organism>
<comment type="caution">
    <text evidence="2">The sequence shown here is derived from an EMBL/GenBank/DDBJ whole genome shotgun (WGS) entry which is preliminary data.</text>
</comment>
<evidence type="ECO:0000313" key="3">
    <source>
        <dbReference type="EMBL" id="KAG3210748.1"/>
    </source>
</evidence>
<name>A0A8T1C959_9STRA</name>
<dbReference type="Proteomes" id="UP000760860">
    <property type="component" value="Unassembled WGS sequence"/>
</dbReference>
<dbReference type="AlphaFoldDB" id="A0A8T1C959"/>
<evidence type="ECO:0000313" key="2">
    <source>
        <dbReference type="EMBL" id="KAG2916752.1"/>
    </source>
</evidence>
<dbReference type="EMBL" id="RCMV01001045">
    <property type="protein sequence ID" value="KAG3210748.1"/>
    <property type="molecule type" value="Genomic_DNA"/>
</dbReference>
<protein>
    <submittedName>
        <fullName evidence="2">Uncharacterized protein</fullName>
    </submittedName>
</protein>
<accession>A0A8T1C959</accession>
<gene>
    <name evidence="2" type="ORF">PC115_g10916</name>
    <name evidence="3" type="ORF">PC129_g18262</name>
</gene>
<dbReference type="EMBL" id="RCMI01000332">
    <property type="protein sequence ID" value="KAG2916752.1"/>
    <property type="molecule type" value="Genomic_DNA"/>
</dbReference>